<name>A0AAD8EGJ8_DIPPU</name>
<keyword evidence="1" id="KW-0732">Signal</keyword>
<dbReference type="SMART" id="SM00700">
    <property type="entry name" value="JHBP"/>
    <property type="match status" value="1"/>
</dbReference>
<evidence type="ECO:0000256" key="1">
    <source>
        <dbReference type="SAM" id="SignalP"/>
    </source>
</evidence>
<dbReference type="Gene3D" id="3.15.10.30">
    <property type="entry name" value="Haemolymph juvenile hormone binding protein"/>
    <property type="match status" value="1"/>
</dbReference>
<dbReference type="AlphaFoldDB" id="A0AAD8EGJ8"/>
<dbReference type="InterPro" id="IPR038606">
    <property type="entry name" value="To_sf"/>
</dbReference>
<dbReference type="InterPro" id="IPR010562">
    <property type="entry name" value="Haemolymph_juvenile_hormone-bd"/>
</dbReference>
<dbReference type="Proteomes" id="UP001233999">
    <property type="component" value="Unassembled WGS sequence"/>
</dbReference>
<reference evidence="2" key="1">
    <citation type="journal article" date="2023" name="IScience">
        <title>Live-bearing cockroach genome reveals convergent evolutionary mechanisms linked to viviparity in insects and beyond.</title>
        <authorList>
            <person name="Fouks B."/>
            <person name="Harrison M.C."/>
            <person name="Mikhailova A.A."/>
            <person name="Marchal E."/>
            <person name="English S."/>
            <person name="Carruthers M."/>
            <person name="Jennings E.C."/>
            <person name="Chiamaka E.L."/>
            <person name="Frigard R.A."/>
            <person name="Pippel M."/>
            <person name="Attardo G.M."/>
            <person name="Benoit J.B."/>
            <person name="Bornberg-Bauer E."/>
            <person name="Tobe S.S."/>
        </authorList>
    </citation>
    <scope>NUCLEOTIDE SEQUENCE</scope>
    <source>
        <strain evidence="2">Stay&amp;Tobe</strain>
    </source>
</reference>
<reference evidence="2" key="2">
    <citation type="submission" date="2023-05" db="EMBL/GenBank/DDBJ databases">
        <authorList>
            <person name="Fouks B."/>
        </authorList>
    </citation>
    <scope>NUCLEOTIDE SEQUENCE</scope>
    <source>
        <strain evidence="2">Stay&amp;Tobe</strain>
        <tissue evidence="2">Testes</tissue>
    </source>
</reference>
<dbReference type="Pfam" id="PF06585">
    <property type="entry name" value="JHBP"/>
    <property type="match status" value="1"/>
</dbReference>
<protein>
    <submittedName>
        <fullName evidence="2">Uncharacterized protein</fullName>
    </submittedName>
</protein>
<dbReference type="PANTHER" id="PTHR11008">
    <property type="entry name" value="PROTEIN TAKEOUT-LIKE PROTEIN"/>
    <property type="match status" value="1"/>
</dbReference>
<keyword evidence="3" id="KW-1185">Reference proteome</keyword>
<evidence type="ECO:0000313" key="2">
    <source>
        <dbReference type="EMBL" id="KAJ9589109.1"/>
    </source>
</evidence>
<comment type="caution">
    <text evidence="2">The sequence shown here is derived from an EMBL/GenBank/DDBJ whole genome shotgun (WGS) entry which is preliminary data.</text>
</comment>
<gene>
    <name evidence="2" type="ORF">L9F63_017613</name>
</gene>
<feature type="chain" id="PRO_5041986982" evidence="1">
    <location>
        <begin position="21"/>
        <end position="259"/>
    </location>
</feature>
<evidence type="ECO:0000313" key="3">
    <source>
        <dbReference type="Proteomes" id="UP001233999"/>
    </source>
</evidence>
<proteinExistence type="predicted"/>
<accession>A0AAD8EGJ8</accession>
<feature type="signal peptide" evidence="1">
    <location>
        <begin position="1"/>
        <end position="20"/>
    </location>
</feature>
<organism evidence="2 3">
    <name type="scientific">Diploptera punctata</name>
    <name type="common">Pacific beetle cockroach</name>
    <dbReference type="NCBI Taxonomy" id="6984"/>
    <lineage>
        <taxon>Eukaryota</taxon>
        <taxon>Metazoa</taxon>
        <taxon>Ecdysozoa</taxon>
        <taxon>Arthropoda</taxon>
        <taxon>Hexapoda</taxon>
        <taxon>Insecta</taxon>
        <taxon>Pterygota</taxon>
        <taxon>Neoptera</taxon>
        <taxon>Polyneoptera</taxon>
        <taxon>Dictyoptera</taxon>
        <taxon>Blattodea</taxon>
        <taxon>Blaberoidea</taxon>
        <taxon>Blaberidae</taxon>
        <taxon>Diplopterinae</taxon>
        <taxon>Diploptera</taxon>
    </lineage>
</organism>
<sequence>MKYLIFYCVRTLICMSFLECCELDYLNPFDELCAQIPHHRSKRAGIFDIDADTIRDIITNGIPAFNITTLDPLTLPDTYDVELPPASGVMTVNELHLENVTLTGLGGFVSNKFEVSIRTIPIVPFEFDLSFFLNATADYIKLDLLIGDMIPLYGDGTLELGIDNLRLNGKLVLHVSTPVTITTMDVAVSIDGTEFDISNIMYMGGTQYARTFNRVMSETTPQILGFSLDGLVAQIKDLVNNYTTENNISLNNLLGYANP</sequence>
<dbReference type="PANTHER" id="PTHR11008:SF9">
    <property type="entry name" value="PROTEIN TAKEOUT-LIKE PROTEIN"/>
    <property type="match status" value="1"/>
</dbReference>
<dbReference type="EMBL" id="JASPKZ010005279">
    <property type="protein sequence ID" value="KAJ9589109.1"/>
    <property type="molecule type" value="Genomic_DNA"/>
</dbReference>